<dbReference type="PANTHER" id="PTHR38779:SF2">
    <property type="entry name" value="TYPE II SECRETION SYSTEM PROTEIN I-RELATED"/>
    <property type="match status" value="1"/>
</dbReference>
<dbReference type="PANTHER" id="PTHR38779">
    <property type="entry name" value="TYPE II SECRETION SYSTEM PROTEIN I-RELATED"/>
    <property type="match status" value="1"/>
</dbReference>
<accession>A0ABY8MUG5</accession>
<evidence type="ECO:0000256" key="6">
    <source>
        <dbReference type="ARBA" id="ARBA00022692"/>
    </source>
</evidence>
<dbReference type="NCBIfam" id="TIGR02532">
    <property type="entry name" value="IV_pilin_GFxxxE"/>
    <property type="match status" value="1"/>
</dbReference>
<comment type="PTM">
    <text evidence="9">Cleaved by prepilin peptidase.</text>
</comment>
<reference evidence="11 12" key="1">
    <citation type="submission" date="2022-03" db="EMBL/GenBank/DDBJ databases">
        <title>Plant growth promoting endophytes with ACC deaminase activity.</title>
        <authorList>
            <person name="Charles T."/>
            <person name="Van Dyk A."/>
            <person name="Cheng J."/>
            <person name="Heil J."/>
        </authorList>
    </citation>
    <scope>NUCLEOTIDE SEQUENCE [LARGE SCALE GENOMIC DNA]</scope>
    <source>
        <strain evidence="11 12">8R6</strain>
    </source>
</reference>
<dbReference type="Pfam" id="PF07963">
    <property type="entry name" value="N_methyl"/>
    <property type="match status" value="1"/>
</dbReference>
<keyword evidence="12" id="KW-1185">Reference proteome</keyword>
<keyword evidence="6" id="KW-0812">Transmembrane</keyword>
<comment type="function">
    <text evidence="9">Component of the type II secretion system required for the energy-dependent secretion of extracellular factors such as proteases and toxins from the periplasm.</text>
</comment>
<protein>
    <recommendedName>
        <fullName evidence="9">Type II secretion system protein I</fullName>
        <shortName evidence="9">T2SS minor pseudopilin I</shortName>
    </recommendedName>
</protein>
<evidence type="ECO:0000313" key="12">
    <source>
        <dbReference type="Proteomes" id="UP001243713"/>
    </source>
</evidence>
<dbReference type="InterPro" id="IPR045584">
    <property type="entry name" value="Pilin-like"/>
</dbReference>
<dbReference type="PROSITE" id="PS00409">
    <property type="entry name" value="PROKAR_NTER_METHYL"/>
    <property type="match status" value="1"/>
</dbReference>
<dbReference type="Proteomes" id="UP001243713">
    <property type="component" value="Chromosome"/>
</dbReference>
<evidence type="ECO:0000256" key="5">
    <source>
        <dbReference type="ARBA" id="ARBA00022519"/>
    </source>
</evidence>
<comment type="subcellular location">
    <subcellularLocation>
        <location evidence="1 9">Cell inner membrane</location>
        <topology evidence="1 9">Single-pass membrane protein</topology>
    </subcellularLocation>
</comment>
<dbReference type="SUPFAM" id="SSF54523">
    <property type="entry name" value="Pili subunits"/>
    <property type="match status" value="2"/>
</dbReference>
<comment type="subunit">
    <text evidence="9">Type II secretion is composed of four main components: the outer membrane complex, the inner membrane complex, the cytoplasmic secretion ATPase and the periplasm-spanning pseudopilus.</text>
</comment>
<evidence type="ECO:0000256" key="3">
    <source>
        <dbReference type="ARBA" id="ARBA00022475"/>
    </source>
</evidence>
<keyword evidence="5 9" id="KW-0997">Cell inner membrane</keyword>
<dbReference type="Pfam" id="PF02501">
    <property type="entry name" value="T2SSI"/>
    <property type="match status" value="1"/>
</dbReference>
<evidence type="ECO:0000256" key="7">
    <source>
        <dbReference type="ARBA" id="ARBA00022989"/>
    </source>
</evidence>
<dbReference type="InterPro" id="IPR003413">
    <property type="entry name" value="T2SS_GspI_C"/>
</dbReference>
<gene>
    <name evidence="11" type="primary">gspI</name>
    <name evidence="11" type="ORF">MOQ58_02080</name>
</gene>
<keyword evidence="7" id="KW-1133">Transmembrane helix</keyword>
<keyword evidence="4 9" id="KW-0488">Methylation</keyword>
<dbReference type="NCBIfam" id="TIGR01707">
    <property type="entry name" value="gspI"/>
    <property type="match status" value="1"/>
</dbReference>
<dbReference type="InterPro" id="IPR012902">
    <property type="entry name" value="N_methyl_site"/>
</dbReference>
<evidence type="ECO:0000259" key="10">
    <source>
        <dbReference type="Pfam" id="PF02501"/>
    </source>
</evidence>
<evidence type="ECO:0000313" key="11">
    <source>
        <dbReference type="EMBL" id="WGK90998.1"/>
    </source>
</evidence>
<keyword evidence="3" id="KW-1003">Cell membrane</keyword>
<proteinExistence type="inferred from homology"/>
<organism evidence="11 12">
    <name type="scientific">Pseudomonas migulae</name>
    <dbReference type="NCBI Taxonomy" id="78543"/>
    <lineage>
        <taxon>Bacteria</taxon>
        <taxon>Pseudomonadati</taxon>
        <taxon>Pseudomonadota</taxon>
        <taxon>Gammaproteobacteria</taxon>
        <taxon>Pseudomonadales</taxon>
        <taxon>Pseudomonadaceae</taxon>
        <taxon>Pseudomonas</taxon>
    </lineage>
</organism>
<evidence type="ECO:0000256" key="4">
    <source>
        <dbReference type="ARBA" id="ARBA00022481"/>
    </source>
</evidence>
<dbReference type="Gene3D" id="3.30.1300.30">
    <property type="entry name" value="GSPII I/J protein-like"/>
    <property type="match status" value="1"/>
</dbReference>
<keyword evidence="8" id="KW-0472">Membrane</keyword>
<sequence length="127" mass="14495">MASRPFASRMRGFTLLEIMVALAIFSTLAAAVLSASQYVVRQTGALEERLFAAWLADNHLNELRLQTGWPLDLQQRIVSMDRRDWLLRQRISVSPDPRLLKVDVDVSLSGREQTVHRASGWIPHRDE</sequence>
<comment type="similarity">
    <text evidence="2 9">Belongs to the GSP I family.</text>
</comment>
<feature type="domain" description="Type II secretion system protein GspI C-terminal" evidence="10">
    <location>
        <begin position="46"/>
        <end position="122"/>
    </location>
</feature>
<evidence type="ECO:0000256" key="9">
    <source>
        <dbReference type="RuleBase" id="RU368030"/>
    </source>
</evidence>
<evidence type="ECO:0000256" key="2">
    <source>
        <dbReference type="ARBA" id="ARBA00008358"/>
    </source>
</evidence>
<dbReference type="RefSeq" id="WP_280162745.1">
    <property type="nucleotide sequence ID" value="NZ_CP093428.1"/>
</dbReference>
<dbReference type="EMBL" id="CP093428">
    <property type="protein sequence ID" value="WGK90998.1"/>
    <property type="molecule type" value="Genomic_DNA"/>
</dbReference>
<dbReference type="InterPro" id="IPR010052">
    <property type="entry name" value="T2SS_protein-GspI"/>
</dbReference>
<evidence type="ECO:0000256" key="1">
    <source>
        <dbReference type="ARBA" id="ARBA00004377"/>
    </source>
</evidence>
<name>A0ABY8MUG5_9PSED</name>
<evidence type="ECO:0000256" key="8">
    <source>
        <dbReference type="ARBA" id="ARBA00023136"/>
    </source>
</evidence>